<keyword evidence="1" id="KW-0472">Membrane</keyword>
<organism evidence="3 4">
    <name type="scientific">Lacicoccus alkaliphilus DSM 16010</name>
    <dbReference type="NCBI Taxonomy" id="1123231"/>
    <lineage>
        <taxon>Bacteria</taxon>
        <taxon>Bacillati</taxon>
        <taxon>Bacillota</taxon>
        <taxon>Bacilli</taxon>
        <taxon>Bacillales</taxon>
        <taxon>Salinicoccaceae</taxon>
        <taxon>Lacicoccus</taxon>
    </lineage>
</organism>
<dbReference type="AlphaFoldDB" id="A0A1M7CUR7"/>
<evidence type="ECO:0000259" key="2">
    <source>
        <dbReference type="Pfam" id="PF14397"/>
    </source>
</evidence>
<keyword evidence="4" id="KW-1185">Reference proteome</keyword>
<keyword evidence="1" id="KW-1133">Transmembrane helix</keyword>
<feature type="transmembrane region" description="Helical" evidence="1">
    <location>
        <begin position="21"/>
        <end position="42"/>
    </location>
</feature>
<accession>A0A1M7CUR7</accession>
<dbReference type="Pfam" id="PF14397">
    <property type="entry name" value="ATPgrasp_ST"/>
    <property type="match status" value="1"/>
</dbReference>
<dbReference type="Proteomes" id="UP000184206">
    <property type="component" value="Unassembled WGS sequence"/>
</dbReference>
<dbReference type="SUPFAM" id="SSF56059">
    <property type="entry name" value="Glutathione synthetase ATP-binding domain-like"/>
    <property type="match status" value="1"/>
</dbReference>
<dbReference type="STRING" id="1123231.SAMN02745189_00896"/>
<dbReference type="OrthoDB" id="8736147at2"/>
<reference evidence="3 4" key="1">
    <citation type="submission" date="2016-11" db="EMBL/GenBank/DDBJ databases">
        <authorList>
            <person name="Jaros S."/>
            <person name="Januszkiewicz K."/>
            <person name="Wedrychowicz H."/>
        </authorList>
    </citation>
    <scope>NUCLEOTIDE SEQUENCE [LARGE SCALE GENOMIC DNA]</scope>
    <source>
        <strain evidence="3 4">DSM 16010</strain>
    </source>
</reference>
<feature type="domain" description="Alpha-L-glutamate ligase-related protein ATP-grasp" evidence="2">
    <location>
        <begin position="101"/>
        <end position="366"/>
    </location>
</feature>
<evidence type="ECO:0000313" key="4">
    <source>
        <dbReference type="Proteomes" id="UP000184206"/>
    </source>
</evidence>
<protein>
    <submittedName>
        <fullName evidence="3">Sugar-transfer associated ATP-grasp</fullName>
    </submittedName>
</protein>
<evidence type="ECO:0000313" key="3">
    <source>
        <dbReference type="EMBL" id="SHL70907.1"/>
    </source>
</evidence>
<sequence length="377" mass="43708">MKKRENYIILRRYVRFFTRGAMNVINSLYLVKIFAGEVYNIIHKRNLYKDVELSDQQKRSIHHLWQKNLGLKIPVLWHRLYQSYTGKFNKNYFPEIFVTMKLEPKLNDREIGNIISDKSLLPLFYRDVEGVRLPETYIMNNSGIFYTPDREIITRDEALERLADIGGCVVKATLDTSSGDSIRLCNFKDGKDRKSGRPIEEVLNSYGENFIVQEKIVPHHKLTELYPGSVNTFRVITYLLEDRIEHGPVTLSMGREGHHVDNIQAGGISIAVSDDGKLYKEGFTHYKEVHQAHPDTGAVFGEYHLPKVRDIIAVTKKMHEKTPHMKIISWDVTLDENNDIVLLEFNVNGMTVWFPQMVSGRSVFGDDTEKMIRMLKE</sequence>
<dbReference type="InterPro" id="IPR039523">
    <property type="entry name" value="RimK-rel_E_lig_ATP-grasp"/>
</dbReference>
<name>A0A1M7CUR7_9BACL</name>
<dbReference type="EMBL" id="FRCF01000002">
    <property type="protein sequence ID" value="SHL70907.1"/>
    <property type="molecule type" value="Genomic_DNA"/>
</dbReference>
<keyword evidence="1" id="KW-0812">Transmembrane</keyword>
<dbReference type="RefSeq" id="WP_072708672.1">
    <property type="nucleotide sequence ID" value="NZ_FRCF01000002.1"/>
</dbReference>
<gene>
    <name evidence="3" type="ORF">SAMN02745189_00896</name>
</gene>
<evidence type="ECO:0000256" key="1">
    <source>
        <dbReference type="SAM" id="Phobius"/>
    </source>
</evidence>
<proteinExistence type="predicted"/>